<evidence type="ECO:0000256" key="2">
    <source>
        <dbReference type="ARBA" id="ARBA00022801"/>
    </source>
</evidence>
<evidence type="ECO:0000256" key="1">
    <source>
        <dbReference type="ARBA" id="ARBA00022741"/>
    </source>
</evidence>
<organism evidence="5">
    <name type="scientific">Pithovirus LCPAC101</name>
    <dbReference type="NCBI Taxonomy" id="2506586"/>
    <lineage>
        <taxon>Viruses</taxon>
        <taxon>Pithoviruses</taxon>
    </lineage>
</organism>
<dbReference type="InterPro" id="IPR027417">
    <property type="entry name" value="P-loop_NTPase"/>
</dbReference>
<gene>
    <name evidence="5" type="ORF">LCPAC101_00820</name>
</gene>
<protein>
    <submittedName>
        <fullName evidence="5">ATP-dependent helicase</fullName>
    </submittedName>
</protein>
<keyword evidence="3 5" id="KW-0347">Helicase</keyword>
<sequence>MEPLLVDNYLNNIIKIIRIYPQTLLVSPEGSGLELGLPASLANESSERYPNGYRVIVSVPNIDSALGLYNHALARFPSINVGYADNENVSYDENTKIIYATSDHVNSLIINAYRDGKSRNWQDESGSQYQILILGSYNNMSSKDYLSYLLWKDTLKQAVSAPKGSKNISFPHLVLVSPEPVPVDKTIAQAKIPITHHPISIKYQSRSYPPTSIDLFNDAASLAINNFNSEEKGHVLIYLTTQDHVPKMLDSLKRYISRSRSGMGNKIFIHDRHTSPNDYLEIHNSTDKYIILTTDNMNSSLTMINIGSVIDLMSEEIVYGHDNRIINETKSLANTRTKRGGRMFSSSCVRMTQSYIFDRFSDTREPDIKRTPLDIIILQMLNKRIIINDIFSDSKYIGKDELLETVSKLKVLKCIDEKNNVTEIGRFVLSLTYNTDIQNKVMLYYWINFIPEHIYEGILIVSLIHNYGASYFYTPPYNSRNYRTPYEYNLSMNDHMRMHLSAFLGKSEIETSLNIWQSIFSNNISINDVNIEKYIIQFSRKYSMNNVQLKKALYTLKSLIIDVGRITEKRIIENNQYNASSLLDLLRPIARISYSARVMTIYKKGNNNNVKYTEKNTNNIFSTTLNTPLNTYLFDNPPMVVAFHTQFKNSQNGINKTIMMGLDIPSDKLDLVDLQNISKYVILKSNQPQKRYGSRPQYDNLKVISHTLPDINTESILHREHTLKNDNYSLYTDITKDKLIKTM</sequence>
<dbReference type="GO" id="GO:0005524">
    <property type="term" value="F:ATP binding"/>
    <property type="evidence" value="ECO:0007669"/>
    <property type="project" value="UniProtKB-KW"/>
</dbReference>
<keyword evidence="4" id="KW-0067">ATP-binding</keyword>
<dbReference type="SUPFAM" id="SSF52540">
    <property type="entry name" value="P-loop containing nucleoside triphosphate hydrolases"/>
    <property type="match status" value="1"/>
</dbReference>
<dbReference type="GO" id="GO:0003723">
    <property type="term" value="F:RNA binding"/>
    <property type="evidence" value="ECO:0007669"/>
    <property type="project" value="TreeGrafter"/>
</dbReference>
<name>A0A481Z476_9VIRU</name>
<keyword evidence="1" id="KW-0547">Nucleotide-binding</keyword>
<dbReference type="GO" id="GO:0004386">
    <property type="term" value="F:helicase activity"/>
    <property type="evidence" value="ECO:0007669"/>
    <property type="project" value="UniProtKB-KW"/>
</dbReference>
<evidence type="ECO:0000313" key="5">
    <source>
        <dbReference type="EMBL" id="QBK89799.1"/>
    </source>
</evidence>
<accession>A0A481Z476</accession>
<dbReference type="EMBL" id="MK500441">
    <property type="protein sequence ID" value="QBK89799.1"/>
    <property type="molecule type" value="Genomic_DNA"/>
</dbReference>
<dbReference type="PANTHER" id="PTHR18934">
    <property type="entry name" value="ATP-DEPENDENT RNA HELICASE"/>
    <property type="match status" value="1"/>
</dbReference>
<dbReference type="Gene3D" id="3.40.50.300">
    <property type="entry name" value="P-loop containing nucleotide triphosphate hydrolases"/>
    <property type="match status" value="1"/>
</dbReference>
<reference evidence="5" key="1">
    <citation type="journal article" date="2019" name="MBio">
        <title>Virus Genomes from Deep Sea Sediments Expand the Ocean Megavirome and Support Independent Origins of Viral Gigantism.</title>
        <authorList>
            <person name="Backstrom D."/>
            <person name="Yutin N."/>
            <person name="Jorgensen S.L."/>
            <person name="Dharamshi J."/>
            <person name="Homa F."/>
            <person name="Zaremba-Niedwiedzka K."/>
            <person name="Spang A."/>
            <person name="Wolf Y.I."/>
            <person name="Koonin E.V."/>
            <person name="Ettema T.J."/>
        </authorList>
    </citation>
    <scope>NUCLEOTIDE SEQUENCE</scope>
</reference>
<keyword evidence="2" id="KW-0378">Hydrolase</keyword>
<dbReference type="PANTHER" id="PTHR18934:SF99">
    <property type="entry name" value="ATP-DEPENDENT RNA HELICASE DHX37-RELATED"/>
    <property type="match status" value="1"/>
</dbReference>
<proteinExistence type="predicted"/>
<dbReference type="GO" id="GO:0016787">
    <property type="term" value="F:hydrolase activity"/>
    <property type="evidence" value="ECO:0007669"/>
    <property type="project" value="UniProtKB-KW"/>
</dbReference>
<evidence type="ECO:0000256" key="3">
    <source>
        <dbReference type="ARBA" id="ARBA00022806"/>
    </source>
</evidence>
<evidence type="ECO:0000256" key="4">
    <source>
        <dbReference type="ARBA" id="ARBA00022840"/>
    </source>
</evidence>